<name>A0A2S0L5M2_9FIRM</name>
<dbReference type="Proteomes" id="UP000237883">
    <property type="component" value="Chromosome"/>
</dbReference>
<dbReference type="EMBL" id="CP027228">
    <property type="protein sequence ID" value="AVM48600.1"/>
    <property type="molecule type" value="Genomic_DNA"/>
</dbReference>
<accession>A0A2S0L5M2</accession>
<evidence type="ECO:0000313" key="2">
    <source>
        <dbReference type="EMBL" id="AVM48600.1"/>
    </source>
</evidence>
<evidence type="ECO:0000313" key="3">
    <source>
        <dbReference type="Proteomes" id="UP000237883"/>
    </source>
</evidence>
<reference evidence="3" key="1">
    <citation type="submission" date="2018-02" db="EMBL/GenBank/DDBJ databases">
        <authorList>
            <person name="Holder M.E."/>
            <person name="Ajami N.J."/>
            <person name="Petrosino J.F."/>
        </authorList>
    </citation>
    <scope>NUCLEOTIDE SEQUENCE [LARGE SCALE GENOMIC DNA]</scope>
    <source>
        <strain evidence="3">CCUG 47132</strain>
    </source>
</reference>
<sequence>MKRISVTVDVNKVKSIIVNGLVQFDDDAAIDDIKLLNGSSSFDFSEYTAVTIEIIRPDGKAFVDCIGDHLTVEDAAQGFLTYKPVPEVTKLVGLYFVDISIYTNGKKMTTSRFTYNVSDGNIDNTEIEKEEYYPVLLALVKEVSTYKAAEEARERAEKLRASETAGIIAQANKILDNIQEKQGYLDDLYSAFVQIANEITGSNFDVTSLITASSLETRLKGIYPIKDGKDGIEEGQLGFDKSKGLLYIGGAEVKVLNKPEVAISGTEPEDKSLLWLDSVSGKVKYYAGGAWSEAKCFAVYK</sequence>
<protein>
    <recommendedName>
        <fullName evidence="1">BppU N-terminal domain-containing protein</fullName>
    </recommendedName>
</protein>
<dbReference type="RefSeq" id="WP_106057655.1">
    <property type="nucleotide sequence ID" value="NZ_CP027228.1"/>
</dbReference>
<dbReference type="KEGG" id="mdv:C5Q96_06960"/>
<dbReference type="InterPro" id="IPR018913">
    <property type="entry name" value="BppU_N"/>
</dbReference>
<dbReference type="GeneID" id="78392002"/>
<feature type="domain" description="BppU N-terminal" evidence="1">
    <location>
        <begin position="6"/>
        <end position="138"/>
    </location>
</feature>
<evidence type="ECO:0000259" key="1">
    <source>
        <dbReference type="Pfam" id="PF10651"/>
    </source>
</evidence>
<organism evidence="2 3">
    <name type="scientific">Mogibacterium diversum</name>
    <dbReference type="NCBI Taxonomy" id="114527"/>
    <lineage>
        <taxon>Bacteria</taxon>
        <taxon>Bacillati</taxon>
        <taxon>Bacillota</taxon>
        <taxon>Clostridia</taxon>
        <taxon>Peptostreptococcales</taxon>
        <taxon>Anaerovoracaceae</taxon>
        <taxon>Mogibacterium</taxon>
    </lineage>
</organism>
<dbReference type="Pfam" id="PF10651">
    <property type="entry name" value="BppU_N"/>
    <property type="match status" value="1"/>
</dbReference>
<proteinExistence type="predicted"/>
<dbReference type="Gene3D" id="2.60.40.3350">
    <property type="match status" value="1"/>
</dbReference>
<gene>
    <name evidence="2" type="ORF">C5Q96_06960</name>
</gene>
<dbReference type="AlphaFoldDB" id="A0A2S0L5M2"/>
<keyword evidence="3" id="KW-1185">Reference proteome</keyword>